<dbReference type="Proteomes" id="UP000317494">
    <property type="component" value="Unassembled WGS sequence"/>
</dbReference>
<evidence type="ECO:0000313" key="3">
    <source>
        <dbReference type="EMBL" id="TPX42558.1"/>
    </source>
</evidence>
<dbReference type="InterPro" id="IPR056516">
    <property type="entry name" value="INTS7_N"/>
</dbReference>
<dbReference type="InterPro" id="IPR016024">
    <property type="entry name" value="ARM-type_fold"/>
</dbReference>
<reference evidence="3 4" key="1">
    <citation type="journal article" date="2019" name="Sci. Rep.">
        <title>Comparative genomics of chytrid fungi reveal insights into the obligate biotrophic and pathogenic lifestyle of Synchytrium endobioticum.</title>
        <authorList>
            <person name="van de Vossenberg B.T.L.H."/>
            <person name="Warris S."/>
            <person name="Nguyen H.D.T."/>
            <person name="van Gent-Pelzer M.P.E."/>
            <person name="Joly D.L."/>
            <person name="van de Geest H.C."/>
            <person name="Bonants P.J.M."/>
            <person name="Smith D.S."/>
            <person name="Levesque C.A."/>
            <person name="van der Lee T.A.J."/>
        </authorList>
    </citation>
    <scope>NUCLEOTIDE SEQUENCE [LARGE SCALE GENOMIC DNA]</scope>
    <source>
        <strain evidence="3 4">MB42</strain>
    </source>
</reference>
<dbReference type="VEuPathDB" id="FungiDB:SeMB42_g05081"/>
<evidence type="ECO:0000259" key="2">
    <source>
        <dbReference type="Pfam" id="PF24436"/>
    </source>
</evidence>
<keyword evidence="4" id="KW-1185">Reference proteome</keyword>
<evidence type="ECO:0000256" key="1">
    <source>
        <dbReference type="ARBA" id="ARBA00008565"/>
    </source>
</evidence>
<organism evidence="3 4">
    <name type="scientific">Synchytrium endobioticum</name>
    <dbReference type="NCBI Taxonomy" id="286115"/>
    <lineage>
        <taxon>Eukaryota</taxon>
        <taxon>Fungi</taxon>
        <taxon>Fungi incertae sedis</taxon>
        <taxon>Chytridiomycota</taxon>
        <taxon>Chytridiomycota incertae sedis</taxon>
        <taxon>Chytridiomycetes</taxon>
        <taxon>Synchytriales</taxon>
        <taxon>Synchytriaceae</taxon>
        <taxon>Synchytrium</taxon>
    </lineage>
</organism>
<dbReference type="PANTHER" id="PTHR13322">
    <property type="entry name" value="C1ORF73 PROTEIN"/>
    <property type="match status" value="1"/>
</dbReference>
<name>A0A507CTY3_9FUNG</name>
<dbReference type="AlphaFoldDB" id="A0A507CTY3"/>
<dbReference type="STRING" id="286115.A0A507CTY3"/>
<accession>A0A507CTY3</accession>
<gene>
    <name evidence="3" type="ORF">SeMB42_g05081</name>
</gene>
<protein>
    <recommendedName>
        <fullName evidence="2">Integrator complex subunit 7 N-terminal domain-containing protein</fullName>
    </recommendedName>
</protein>
<dbReference type="InterPro" id="IPR033060">
    <property type="entry name" value="INTS7"/>
</dbReference>
<dbReference type="PANTHER" id="PTHR13322:SF2">
    <property type="entry name" value="INTEGRATOR COMPLEX SUBUNIT 7"/>
    <property type="match status" value="1"/>
</dbReference>
<comment type="similarity">
    <text evidence="1">Belongs to the Integrator subunit 7 family.</text>
</comment>
<comment type="caution">
    <text evidence="3">The sequence shown here is derived from an EMBL/GenBank/DDBJ whole genome shotgun (WGS) entry which is preliminary data.</text>
</comment>
<proteinExistence type="inferred from homology"/>
<evidence type="ECO:0000313" key="4">
    <source>
        <dbReference type="Proteomes" id="UP000317494"/>
    </source>
</evidence>
<dbReference type="GO" id="GO:0032039">
    <property type="term" value="C:integrator complex"/>
    <property type="evidence" value="ECO:0007669"/>
    <property type="project" value="InterPro"/>
</dbReference>
<dbReference type="SUPFAM" id="SSF48371">
    <property type="entry name" value="ARM repeat"/>
    <property type="match status" value="1"/>
</dbReference>
<feature type="domain" description="Integrator complex subunit 7 N-terminal" evidence="2">
    <location>
        <begin position="113"/>
        <end position="453"/>
    </location>
</feature>
<dbReference type="Pfam" id="PF24436">
    <property type="entry name" value="INTS7_N"/>
    <property type="match status" value="1"/>
</dbReference>
<sequence length="736" mass="82050">MCISPRPGHLPTVKITALAPIWHSCGRCTPEYRTRGHPSGLLQEASARIGLLASNSLDLLASTTTTTALAKADLLADLCSKWNDPNDRISILDALSTINWCQADAPSQLLLSRILKPIVNVLHSNDHIARAQSFKLLACISPLLKDRLEIHHLIRQGLDSANDLELDASISATIAVASESPLFALHLCDKVYSIVTASPGSSKCAQLLQFFAHIQLDYETEQKAQALCRDLLQRNLVIADSIIVTRTLSAMAMRYPIRAATQIDFLLSRISTATIPSIKLSSLYDLHSISREALSFKPQHLTAILQLSKLETDDRHLFALLTIAHRLMLKSTSLLSFFLKQDLHLLIDIDENIRKRCHKSCISAARIIGLAIKWADVERLNNYNEYYGQTINTVLVALKQTQTPSLFWVYSRTLKMLLSDTPPCYTAPLCQNLLETALLMDETLDSKSQRLLHSTVLPTLVTTASSQPNTPYDLLISTVASKSPLLLYTICIACAQFGWFEPACSLSCRINTSSLSMGVNLWIELLQKVYQHQARYTLCSGSTADLHRSLSAGLDELCEALMLLNAHPSPETGFQHTYLKLFWTLDQDIIMPILSYQSVSPQTGKDDRAVVLLFEQSYWSEVSDSCSHVGRTLLSMLGSGDRDDKSQKRIEEQVRLLYLLSAVFGKMGSQPISESIQTVIYTNPIPDAPLSLAYIEHHPRYPNQPPPTDHQQLFAEIITVLFKTFKSLPLRFFKLA</sequence>
<dbReference type="GO" id="GO:0034472">
    <property type="term" value="P:snRNA 3'-end processing"/>
    <property type="evidence" value="ECO:0007669"/>
    <property type="project" value="TreeGrafter"/>
</dbReference>
<dbReference type="EMBL" id="QEAN01000228">
    <property type="protein sequence ID" value="TPX42558.1"/>
    <property type="molecule type" value="Genomic_DNA"/>
</dbReference>